<keyword evidence="2 4" id="KW-0853">WD repeat</keyword>
<dbReference type="STRING" id="144512.A0A0V0THR0"/>
<dbReference type="Pfam" id="PF00400">
    <property type="entry name" value="WD40"/>
    <property type="match status" value="1"/>
</dbReference>
<evidence type="ECO:0000256" key="1">
    <source>
        <dbReference type="ARBA" id="ARBA00009341"/>
    </source>
</evidence>
<evidence type="ECO:0000256" key="2">
    <source>
        <dbReference type="ARBA" id="ARBA00022574"/>
    </source>
</evidence>
<dbReference type="InterPro" id="IPR001680">
    <property type="entry name" value="WD40_rpt"/>
</dbReference>
<keyword evidence="7" id="KW-1185">Reference proteome</keyword>
<organism evidence="6 7">
    <name type="scientific">Trichinella murrelli</name>
    <dbReference type="NCBI Taxonomy" id="144512"/>
    <lineage>
        <taxon>Eukaryota</taxon>
        <taxon>Metazoa</taxon>
        <taxon>Ecdysozoa</taxon>
        <taxon>Nematoda</taxon>
        <taxon>Enoplea</taxon>
        <taxon>Dorylaimia</taxon>
        <taxon>Trichinellida</taxon>
        <taxon>Trichinellidae</taxon>
        <taxon>Trichinella</taxon>
    </lineage>
</organism>
<feature type="region of interest" description="Disordered" evidence="5">
    <location>
        <begin position="456"/>
        <end position="481"/>
    </location>
</feature>
<protein>
    <submittedName>
        <fullName evidence="6">Histone-binding protein RBBP4</fullName>
    </submittedName>
</protein>
<dbReference type="InterPro" id="IPR036322">
    <property type="entry name" value="WD40_repeat_dom_sf"/>
</dbReference>
<proteinExistence type="inferred from homology"/>
<reference evidence="6 7" key="1">
    <citation type="submission" date="2015-01" db="EMBL/GenBank/DDBJ databases">
        <title>Evolution of Trichinella species and genotypes.</title>
        <authorList>
            <person name="Korhonen P.K."/>
            <person name="Edoardo P."/>
            <person name="Giuseppe L.R."/>
            <person name="Gasser R.B."/>
        </authorList>
    </citation>
    <scope>NUCLEOTIDE SEQUENCE [LARGE SCALE GENOMIC DNA]</scope>
    <source>
        <strain evidence="6">ISS417</strain>
    </source>
</reference>
<accession>A0A0V0THR0</accession>
<sequence>MQFKPAICYSITRWPSRSNLIYFFNLEMAHVTHTEREERGFVSFYEAKARVWRFYASHLYDMCYVSQSSQPKISVEAVVKRCEKKTVNCESEFYVTAKSSNAGSQLMLWKMIVPSMKMLQWDSLKSCTQSAEPRYKPKAYSVFCLERPTTLVGMKVLPQNRDIVVLQSTQKEIELFNCSKMRENNADLSCRRIPDCSLIGLPSAGRGLMSFNRLRPCQLLASDVDGNICIWTIRNREEARSVVTAETTILASQTMGVRDLSWHPLHISLFATVGESRKLCIWDMRSLGEHKPALVEEVHDATATCISFNRFNEVLINTASEDKTIKVWDLRCMKKPFYAIRTLTGEINKMKYSNYMESVFATSSNESVFIWDLSQIKLTDDSSPVEHEPLFVHGGHMGKVTDFSWLFCDRHYPLSMCSISEDGPIHMWQLNSYAFLPARKVDRTDAVKQFKPVKEVQSSSAASGVKRSKAAKLQRSAAASK</sequence>
<dbReference type="SMART" id="SM00320">
    <property type="entry name" value="WD40"/>
    <property type="match status" value="5"/>
</dbReference>
<dbReference type="SUPFAM" id="SSF50978">
    <property type="entry name" value="WD40 repeat-like"/>
    <property type="match status" value="1"/>
</dbReference>
<comment type="caution">
    <text evidence="6">The sequence shown here is derived from an EMBL/GenBank/DDBJ whole genome shotgun (WGS) entry which is preliminary data.</text>
</comment>
<evidence type="ECO:0000313" key="6">
    <source>
        <dbReference type="EMBL" id="KRX38546.1"/>
    </source>
</evidence>
<evidence type="ECO:0000256" key="5">
    <source>
        <dbReference type="SAM" id="MobiDB-lite"/>
    </source>
</evidence>
<name>A0A0V0THR0_9BILA</name>
<dbReference type="InterPro" id="IPR015943">
    <property type="entry name" value="WD40/YVTN_repeat-like_dom_sf"/>
</dbReference>
<gene>
    <name evidence="6" type="primary">rbbp4</name>
    <name evidence="6" type="ORF">T05_243</name>
</gene>
<dbReference type="Proteomes" id="UP000055048">
    <property type="component" value="Unassembled WGS sequence"/>
</dbReference>
<feature type="repeat" description="WD" evidence="4">
    <location>
        <begin position="296"/>
        <end position="331"/>
    </location>
</feature>
<dbReference type="PROSITE" id="PS50082">
    <property type="entry name" value="WD_REPEATS_2"/>
    <property type="match status" value="1"/>
</dbReference>
<comment type="similarity">
    <text evidence="1">Belongs to the WD repeat RBAP46/RBAP48/MSI1 family.</text>
</comment>
<dbReference type="OrthoDB" id="20669at2759"/>
<evidence type="ECO:0000256" key="4">
    <source>
        <dbReference type="PROSITE-ProRule" id="PRU00221"/>
    </source>
</evidence>
<dbReference type="InterPro" id="IPR050459">
    <property type="entry name" value="WD_repeat_RBAP46/RBAP48/MSI1"/>
</dbReference>
<dbReference type="EMBL" id="JYDJ01000263">
    <property type="protein sequence ID" value="KRX38546.1"/>
    <property type="molecule type" value="Genomic_DNA"/>
</dbReference>
<keyword evidence="3" id="KW-0677">Repeat</keyword>
<dbReference type="Gene3D" id="2.130.10.10">
    <property type="entry name" value="YVTN repeat-like/Quinoprotein amine dehydrogenase"/>
    <property type="match status" value="1"/>
</dbReference>
<evidence type="ECO:0000313" key="7">
    <source>
        <dbReference type="Proteomes" id="UP000055048"/>
    </source>
</evidence>
<evidence type="ECO:0000256" key="3">
    <source>
        <dbReference type="ARBA" id="ARBA00022737"/>
    </source>
</evidence>
<dbReference type="PANTHER" id="PTHR22850">
    <property type="entry name" value="WD40 REPEAT FAMILY"/>
    <property type="match status" value="1"/>
</dbReference>
<dbReference type="AlphaFoldDB" id="A0A0V0THR0"/>